<accession>A0AAN9F288</accession>
<organism evidence="2 3">
    <name type="scientific">Crotalaria pallida</name>
    <name type="common">Smooth rattlebox</name>
    <name type="synonym">Crotalaria striata</name>
    <dbReference type="NCBI Taxonomy" id="3830"/>
    <lineage>
        <taxon>Eukaryota</taxon>
        <taxon>Viridiplantae</taxon>
        <taxon>Streptophyta</taxon>
        <taxon>Embryophyta</taxon>
        <taxon>Tracheophyta</taxon>
        <taxon>Spermatophyta</taxon>
        <taxon>Magnoliopsida</taxon>
        <taxon>eudicotyledons</taxon>
        <taxon>Gunneridae</taxon>
        <taxon>Pentapetalae</taxon>
        <taxon>rosids</taxon>
        <taxon>fabids</taxon>
        <taxon>Fabales</taxon>
        <taxon>Fabaceae</taxon>
        <taxon>Papilionoideae</taxon>
        <taxon>50 kb inversion clade</taxon>
        <taxon>genistoids sensu lato</taxon>
        <taxon>core genistoids</taxon>
        <taxon>Crotalarieae</taxon>
        <taxon>Crotalaria</taxon>
    </lineage>
</organism>
<feature type="region of interest" description="Disordered" evidence="1">
    <location>
        <begin position="183"/>
        <end position="204"/>
    </location>
</feature>
<reference evidence="2 3" key="1">
    <citation type="submission" date="2024-01" db="EMBL/GenBank/DDBJ databases">
        <title>The genomes of 5 underutilized Papilionoideae crops provide insights into root nodulation and disease resistanc.</title>
        <authorList>
            <person name="Yuan L."/>
        </authorList>
    </citation>
    <scope>NUCLEOTIDE SEQUENCE [LARGE SCALE GENOMIC DNA]</scope>
    <source>
        <strain evidence="2">ZHUSHIDOU_FW_LH</strain>
        <tissue evidence="2">Leaf</tissue>
    </source>
</reference>
<evidence type="ECO:0000313" key="3">
    <source>
        <dbReference type="Proteomes" id="UP001372338"/>
    </source>
</evidence>
<dbReference type="Proteomes" id="UP001372338">
    <property type="component" value="Unassembled WGS sequence"/>
</dbReference>
<sequence length="204" mass="22349">MVQGCVVLIDFGFGVPKIKAINGSDLPRPAPRAWANARLAWAHVLHQHQTGAWLTRSAGKLARHTDSWCAAARICSPGRAIPSPGRENCTRIKLVRNWLGQMLAQGELARQKTEMVRLVRATLPWANGGLAWIQDQVDKGILSADKVVDSELHPIVIKEPNAKQNDEEWHTFMTRKKTAQLKKDGNGVINKGDGSVNALPSSNG</sequence>
<comment type="caution">
    <text evidence="2">The sequence shown here is derived from an EMBL/GenBank/DDBJ whole genome shotgun (WGS) entry which is preliminary data.</text>
</comment>
<keyword evidence="3" id="KW-1185">Reference proteome</keyword>
<gene>
    <name evidence="2" type="ORF">RIF29_20905</name>
</gene>
<dbReference type="EMBL" id="JAYWIO010000004">
    <property type="protein sequence ID" value="KAK7268212.1"/>
    <property type="molecule type" value="Genomic_DNA"/>
</dbReference>
<evidence type="ECO:0000256" key="1">
    <source>
        <dbReference type="SAM" id="MobiDB-lite"/>
    </source>
</evidence>
<dbReference type="AlphaFoldDB" id="A0AAN9F288"/>
<protein>
    <submittedName>
        <fullName evidence="2">Uncharacterized protein</fullName>
    </submittedName>
</protein>
<name>A0AAN9F288_CROPI</name>
<evidence type="ECO:0000313" key="2">
    <source>
        <dbReference type="EMBL" id="KAK7268212.1"/>
    </source>
</evidence>
<proteinExistence type="predicted"/>